<evidence type="ECO:0000256" key="6">
    <source>
        <dbReference type="ARBA" id="ARBA00022763"/>
    </source>
</evidence>
<dbReference type="PANTHER" id="PTHR32170:SF3">
    <property type="entry name" value="PROTEASOME ACTIVATOR COMPLEX SUBUNIT 4"/>
    <property type="match status" value="1"/>
</dbReference>
<name>A0AAD4C2R4_BOLED</name>
<evidence type="ECO:0000256" key="5">
    <source>
        <dbReference type="ARBA" id="ARBA00022737"/>
    </source>
</evidence>
<evidence type="ECO:0008006" key="14">
    <source>
        <dbReference type="Google" id="ProtNLM"/>
    </source>
</evidence>
<dbReference type="Proteomes" id="UP001194468">
    <property type="component" value="Unassembled WGS sequence"/>
</dbReference>
<dbReference type="Pfam" id="PF11919">
    <property type="entry name" value="PSME4_C"/>
    <property type="match status" value="1"/>
</dbReference>
<dbReference type="InterPro" id="IPR016024">
    <property type="entry name" value="ARM-type_fold"/>
</dbReference>
<evidence type="ECO:0000256" key="3">
    <source>
        <dbReference type="ARBA" id="ARBA00005739"/>
    </source>
</evidence>
<evidence type="ECO:0000256" key="1">
    <source>
        <dbReference type="ARBA" id="ARBA00004324"/>
    </source>
</evidence>
<dbReference type="GO" id="GO:0016504">
    <property type="term" value="F:peptidase activator activity"/>
    <property type="evidence" value="ECO:0007669"/>
    <property type="project" value="InterPro"/>
</dbReference>
<comment type="similarity">
    <text evidence="3">Belongs to the BLM10 family.</text>
</comment>
<feature type="domain" description="Proteasome activator complex subunit 4-like HEAT repeat-like" evidence="11">
    <location>
        <begin position="1368"/>
        <end position="1569"/>
    </location>
</feature>
<dbReference type="GO" id="GO:0010499">
    <property type="term" value="P:proteasomal ubiquitin-independent protein catabolic process"/>
    <property type="evidence" value="ECO:0007669"/>
    <property type="project" value="TreeGrafter"/>
</dbReference>
<dbReference type="Pfam" id="PF23096">
    <property type="entry name" value="HEAT_PSME4"/>
    <property type="match status" value="1"/>
</dbReference>
<organism evidence="12 13">
    <name type="scientific">Boletus edulis BED1</name>
    <dbReference type="NCBI Taxonomy" id="1328754"/>
    <lineage>
        <taxon>Eukaryota</taxon>
        <taxon>Fungi</taxon>
        <taxon>Dikarya</taxon>
        <taxon>Basidiomycota</taxon>
        <taxon>Agaricomycotina</taxon>
        <taxon>Agaricomycetes</taxon>
        <taxon>Agaricomycetidae</taxon>
        <taxon>Boletales</taxon>
        <taxon>Boletineae</taxon>
        <taxon>Boletaceae</taxon>
        <taxon>Boletoideae</taxon>
        <taxon>Boletus</taxon>
    </lineage>
</organism>
<feature type="domain" description="Proteasome activator Blm10 middle HEAT repeats region" evidence="10">
    <location>
        <begin position="393"/>
        <end position="926"/>
    </location>
</feature>
<dbReference type="GO" id="GO:0070628">
    <property type="term" value="F:proteasome binding"/>
    <property type="evidence" value="ECO:0007669"/>
    <property type="project" value="InterPro"/>
</dbReference>
<gene>
    <name evidence="12" type="ORF">L210DRAFT_3642461</name>
</gene>
<evidence type="ECO:0000259" key="10">
    <source>
        <dbReference type="Pfam" id="PF16507"/>
    </source>
</evidence>
<dbReference type="GO" id="GO:0006281">
    <property type="term" value="P:DNA repair"/>
    <property type="evidence" value="ECO:0007669"/>
    <property type="project" value="UniProtKB-KW"/>
</dbReference>
<comment type="subcellular location">
    <subcellularLocation>
        <location evidence="2">Cytoplasm</location>
    </subcellularLocation>
    <subcellularLocation>
        <location evidence="1">Nucleus speckle</location>
    </subcellularLocation>
</comment>
<keyword evidence="13" id="KW-1185">Reference proteome</keyword>
<keyword evidence="6" id="KW-0227">DNA damage</keyword>
<dbReference type="InterPro" id="IPR011989">
    <property type="entry name" value="ARM-like"/>
</dbReference>
<keyword evidence="4" id="KW-0963">Cytoplasm</keyword>
<evidence type="ECO:0000313" key="12">
    <source>
        <dbReference type="EMBL" id="KAF8446200.1"/>
    </source>
</evidence>
<dbReference type="Pfam" id="PF16507">
    <property type="entry name" value="HEAT_PSME4_mid"/>
    <property type="match status" value="1"/>
</dbReference>
<accession>A0AAD4C2R4</accession>
<dbReference type="Gene3D" id="1.25.10.10">
    <property type="entry name" value="Leucine-rich Repeat Variant"/>
    <property type="match status" value="1"/>
</dbReference>
<keyword evidence="8" id="KW-0539">Nucleus</keyword>
<evidence type="ECO:0000256" key="4">
    <source>
        <dbReference type="ARBA" id="ARBA00022490"/>
    </source>
</evidence>
<evidence type="ECO:0000313" key="13">
    <source>
        <dbReference type="Proteomes" id="UP001194468"/>
    </source>
</evidence>
<sequence length="1949" mass="220453">MAALDLSLPSIIADMASGNLSIQGVEMDEDDIDILDSPSEEVSPLAPDRSSYDKQRANLAVYLDALPYKCESLQEMQQKLERIMAKLLICVESKNWSVLTTWDAMLQCWLQLRYPMKTSTRVKLVRFYYELCLIPGLDVRVIRSWADMISRLLGKTGKRRIESKDLHLPWWPLWQLLYKELFPKKRLGQTNRNLNNILLYVAECCKPYFTADDIPDMLSTFLPMITPNTILTMIPVLTSFLPPSHPHLYLPVVFKLWEAFNSFSMDDRFLELAGNLAEEHVAGKAGNFGEEGGAQYQDVGIWSEQEWNLLVSKGFESMYVPNPHLTSAHADAASVRQGSKIKKTISRINALAKLFVYSMAVDGPLRGDSASATPSSQSGQITYLAGSKAMDTLDRLITSTESFFHPSNHGHWTVLLTNFLQRLTAEFADRWSEEHLPSCRTPVTRRLTTAIRRAFVTSLLTPALLAMFSKDPLSLAMTQGALRVMAQLEPALVMPELLERAYGGLEVVNETHRTTAVLKILAGISLPLVSEKLWRPGQKHLLPLLELCIPGIDLNDPNKTICATSFIISAIQHVKIGDISMHQSGFALSGDAPSEDLMELDNDETQLPEGVEASPFVALNREEERTLVRESTSGFADWVVSLFRRILALYENLPEEGGRKKTTGGKTEETVLKSIKSMADVVCLHLSDQLFDLVLNLVYDYATTNAKSNAVRAFGHLVACLARAKPQETIDKFLPFCVLQIQEELKHGASSIRTTSTHESVPSDTTLHWNMAILRGCLGYGGPALLKHKETVIHLLSLLLEKTKSERGYSGTAALVSRVLHTLTTFYPINNHFVNSDQWADPDFNKAHAIQWGHLVEPRDVKIEWHVPNAEEVDFVLQILDRIASPTLDKLEALVNSSDRWDGVARNDFCRYLAFSKAVWSGMPTIYKEAPKKDVNSCVDPDVDVEGLIVDQLDVQAGIVLTDPQDPRYQRIVKLRTRFGNLIHLAAKKLRQDQDEEDHIDAVIVVVRALDTFFLDYGMSRGDFTTLQKNFTQSREVNRMSSRQKDNARVVWVKRAQLYHSSRLYIHALYRRRSELDDRLLKDDLAALCLSPYTRVRRLAQNVLHNVCGYYVRSTRYILPTMFDSLSKGNNPDRMKGALYVLGNKGTTAYIMADQRLQRQYLLRLLECQHEEKPSVQKLVSTNSSDCLIHLNEEAIRTAAYIADVPRVNAALRDLEAEVDARNIDNGLRGTVLEIAPKRVQKQVQEHEYTMKSVLDIAVRPTTHVLAICPNGLSLLFFGLMRRDEPTSPDVVRFLMEQTTSVQPLIRLNAQQGIVRESLFIKMRTYAKNDEELWLCQWRNPLSREIAISDHTQFLNTLHNPVVGPDNSFIDKLETGFLMWTTTIRGYTMPDSAQPTMWDASSAESLAIINEYTSKEYYSKLVALWSQETDNNTGVSDLRPENVLFIKSIAKMFGDAILQDLLDIVEPLLASTDKFQQAAAAEILTGLLRGSKHWHQHSLNGLWAWFVPRFDQILSQARPDTVVYWTSFLQTVLEDRDPRRNKPLVDWILSLQLDFQGDSAFAVTKSLNAVIVLMDSMGVRFNPISGKFVSLFFDNADTNYAEIRNTIASALYLIARNRWRPSYPSVAALLASCSKTQDPLGTQESVFDDRFQQITQQLAEWKDQRFPPPRVSQSQFDKVGLTMLLWLWVSFHGSEACLAFPSAMKMLPEILNMSELNDNPELQKYSSAVLQVISGIYLPATFAEAVLERLVEAIQFSKSWRIRLHTLPALVMFFYRNLLMISPTGVSKVMDVLLECLGDENVEVREMSSKTLSGIVRCSQRQNIIPLKNRFLSLARTVKLPPRSSTNYGESMRKLHSAILGLCALIESFPYSVESWMPPLTEVLARHATDPPPISTTIRHCASEFKKTHQDTWHKDQSSFDEEQLQSISTMLVGTSYCKDIPPSYLREY</sequence>
<dbReference type="InterPro" id="IPR032430">
    <property type="entry name" value="Blm10_mid"/>
</dbReference>
<evidence type="ECO:0000256" key="2">
    <source>
        <dbReference type="ARBA" id="ARBA00004496"/>
    </source>
</evidence>
<dbReference type="SUPFAM" id="SSF48371">
    <property type="entry name" value="ARM repeat"/>
    <property type="match status" value="2"/>
</dbReference>
<reference evidence="12" key="2">
    <citation type="journal article" date="2020" name="Nat. Commun.">
        <title>Large-scale genome sequencing of mycorrhizal fungi provides insights into the early evolution of symbiotic traits.</title>
        <authorList>
            <person name="Miyauchi S."/>
            <person name="Kiss E."/>
            <person name="Kuo A."/>
            <person name="Drula E."/>
            <person name="Kohler A."/>
            <person name="Sanchez-Garcia M."/>
            <person name="Morin E."/>
            <person name="Andreopoulos B."/>
            <person name="Barry K.W."/>
            <person name="Bonito G."/>
            <person name="Buee M."/>
            <person name="Carver A."/>
            <person name="Chen C."/>
            <person name="Cichocki N."/>
            <person name="Clum A."/>
            <person name="Culley D."/>
            <person name="Crous P.W."/>
            <person name="Fauchery L."/>
            <person name="Girlanda M."/>
            <person name="Hayes R.D."/>
            <person name="Keri Z."/>
            <person name="LaButti K."/>
            <person name="Lipzen A."/>
            <person name="Lombard V."/>
            <person name="Magnuson J."/>
            <person name="Maillard F."/>
            <person name="Murat C."/>
            <person name="Nolan M."/>
            <person name="Ohm R.A."/>
            <person name="Pangilinan J."/>
            <person name="Pereira M.F."/>
            <person name="Perotto S."/>
            <person name="Peter M."/>
            <person name="Pfister S."/>
            <person name="Riley R."/>
            <person name="Sitrit Y."/>
            <person name="Stielow J.B."/>
            <person name="Szollosi G."/>
            <person name="Zifcakova L."/>
            <person name="Stursova M."/>
            <person name="Spatafora J.W."/>
            <person name="Tedersoo L."/>
            <person name="Vaario L.M."/>
            <person name="Yamada A."/>
            <person name="Yan M."/>
            <person name="Wang P."/>
            <person name="Xu J."/>
            <person name="Bruns T."/>
            <person name="Baldrian P."/>
            <person name="Vilgalys R."/>
            <person name="Dunand C."/>
            <person name="Henrissat B."/>
            <person name="Grigoriev I.V."/>
            <person name="Hibbett D."/>
            <person name="Nagy L.G."/>
            <person name="Martin F.M."/>
        </authorList>
    </citation>
    <scope>NUCLEOTIDE SEQUENCE</scope>
    <source>
        <strain evidence="12">BED1</strain>
    </source>
</reference>
<evidence type="ECO:0000259" key="9">
    <source>
        <dbReference type="Pfam" id="PF11919"/>
    </source>
</evidence>
<proteinExistence type="inferred from homology"/>
<dbReference type="InterPro" id="IPR021843">
    <property type="entry name" value="PSME4_C"/>
</dbReference>
<keyword evidence="7" id="KW-0234">DNA repair</keyword>
<reference evidence="12" key="1">
    <citation type="submission" date="2019-10" db="EMBL/GenBank/DDBJ databases">
        <authorList>
            <consortium name="DOE Joint Genome Institute"/>
            <person name="Kuo A."/>
            <person name="Miyauchi S."/>
            <person name="Kiss E."/>
            <person name="Drula E."/>
            <person name="Kohler A."/>
            <person name="Sanchez-Garcia M."/>
            <person name="Andreopoulos B."/>
            <person name="Barry K.W."/>
            <person name="Bonito G."/>
            <person name="Buee M."/>
            <person name="Carver A."/>
            <person name="Chen C."/>
            <person name="Cichocki N."/>
            <person name="Clum A."/>
            <person name="Culley D."/>
            <person name="Crous P.W."/>
            <person name="Fauchery L."/>
            <person name="Girlanda M."/>
            <person name="Hayes R."/>
            <person name="Keri Z."/>
            <person name="LaButti K."/>
            <person name="Lipzen A."/>
            <person name="Lombard V."/>
            <person name="Magnuson J."/>
            <person name="Maillard F."/>
            <person name="Morin E."/>
            <person name="Murat C."/>
            <person name="Nolan M."/>
            <person name="Ohm R."/>
            <person name="Pangilinan J."/>
            <person name="Pereira M."/>
            <person name="Perotto S."/>
            <person name="Peter M."/>
            <person name="Riley R."/>
            <person name="Sitrit Y."/>
            <person name="Stielow B."/>
            <person name="Szollosi G."/>
            <person name="Zifcakova L."/>
            <person name="Stursova M."/>
            <person name="Spatafora J.W."/>
            <person name="Tedersoo L."/>
            <person name="Vaario L.-M."/>
            <person name="Yamada A."/>
            <person name="Yan M."/>
            <person name="Wang P."/>
            <person name="Xu J."/>
            <person name="Bruns T."/>
            <person name="Baldrian P."/>
            <person name="Vilgalys R."/>
            <person name="Henrissat B."/>
            <person name="Grigoriev I.V."/>
            <person name="Hibbett D."/>
            <person name="Nagy L.G."/>
            <person name="Martin F.M."/>
        </authorList>
    </citation>
    <scope>NUCLEOTIDE SEQUENCE</scope>
    <source>
        <strain evidence="12">BED1</strain>
    </source>
</reference>
<evidence type="ECO:0000259" key="11">
    <source>
        <dbReference type="Pfam" id="PF23096"/>
    </source>
</evidence>
<feature type="domain" description="Proteasome activator complex subunit 4 C-terminal" evidence="9">
    <location>
        <begin position="1853"/>
        <end position="1938"/>
    </location>
</feature>
<dbReference type="EMBL" id="WHUW01000005">
    <property type="protein sequence ID" value="KAF8446200.1"/>
    <property type="molecule type" value="Genomic_DNA"/>
</dbReference>
<keyword evidence="5" id="KW-0677">Repeat</keyword>
<evidence type="ECO:0000256" key="8">
    <source>
        <dbReference type="ARBA" id="ARBA00023242"/>
    </source>
</evidence>
<dbReference type="PANTHER" id="PTHR32170">
    <property type="entry name" value="PROTEASOME ACTIVATOR COMPLEX SUBUNIT 4"/>
    <property type="match status" value="1"/>
</dbReference>
<comment type="caution">
    <text evidence="12">The sequence shown here is derived from an EMBL/GenBank/DDBJ whole genome shotgun (WGS) entry which is preliminary data.</text>
</comment>
<protein>
    <recommendedName>
        <fullName evidence="14">ARM repeat-containing protein</fullName>
    </recommendedName>
</protein>
<dbReference type="InterPro" id="IPR035309">
    <property type="entry name" value="PSME4"/>
</dbReference>
<dbReference type="GO" id="GO:0005829">
    <property type="term" value="C:cytosol"/>
    <property type="evidence" value="ECO:0007669"/>
    <property type="project" value="TreeGrafter"/>
</dbReference>
<dbReference type="InterPro" id="IPR055455">
    <property type="entry name" value="HEAT_PSME4"/>
</dbReference>
<evidence type="ECO:0000256" key="7">
    <source>
        <dbReference type="ARBA" id="ARBA00023204"/>
    </source>
</evidence>
<dbReference type="GO" id="GO:0016607">
    <property type="term" value="C:nuclear speck"/>
    <property type="evidence" value="ECO:0007669"/>
    <property type="project" value="UniProtKB-SubCell"/>
</dbReference>